<dbReference type="KEGG" id="ifl:C1H71_05060"/>
<gene>
    <name evidence="1" type="ORF">C1H71_05060</name>
</gene>
<dbReference type="Proteomes" id="UP000515917">
    <property type="component" value="Chromosome"/>
</dbReference>
<keyword evidence="2" id="KW-1185">Reference proteome</keyword>
<name>A0A7G3G7H5_9NEIS</name>
<reference evidence="1 2" key="1">
    <citation type="submission" date="2018-01" db="EMBL/GenBank/DDBJ databases">
        <title>Genome sequence of Iodobacter sp. strain PCH194 isolated from Indian Trans-Himalaya.</title>
        <authorList>
            <person name="Kumar V."/>
            <person name="Thakur V."/>
            <person name="Kumar S."/>
            <person name="Singh D."/>
        </authorList>
    </citation>
    <scope>NUCLEOTIDE SEQUENCE [LARGE SCALE GENOMIC DNA]</scope>
    <source>
        <strain evidence="1 2">PCH194</strain>
    </source>
</reference>
<accession>A0A7G3G7H5</accession>
<dbReference type="EMBL" id="CP025781">
    <property type="protein sequence ID" value="QBC42983.1"/>
    <property type="molecule type" value="Genomic_DNA"/>
</dbReference>
<evidence type="ECO:0000313" key="2">
    <source>
        <dbReference type="Proteomes" id="UP000515917"/>
    </source>
</evidence>
<protein>
    <submittedName>
        <fullName evidence="1">Uncharacterized protein</fullName>
    </submittedName>
</protein>
<evidence type="ECO:0000313" key="1">
    <source>
        <dbReference type="EMBL" id="QBC42983.1"/>
    </source>
</evidence>
<sequence>MDALGGQALSTHASSQKRRIMMKPADPLSRQHDIQFYPRPAQANHAFQFLATLTGISVQIFASKHRICVRYQIKEHTLQSIENQLKAAGFHLDESILSKIKRALIYYCEDIARSNLEIPEHNIKSRDVYVKVWDNHPHGDHDETPEELRRYL</sequence>
<dbReference type="AlphaFoldDB" id="A0A7G3G7H5"/>
<proteinExistence type="predicted"/>
<organism evidence="1 2">
    <name type="scientific">Iodobacter fluviatilis</name>
    <dbReference type="NCBI Taxonomy" id="537"/>
    <lineage>
        <taxon>Bacteria</taxon>
        <taxon>Pseudomonadati</taxon>
        <taxon>Pseudomonadota</taxon>
        <taxon>Betaproteobacteria</taxon>
        <taxon>Neisseriales</taxon>
        <taxon>Chitinibacteraceae</taxon>
        <taxon>Iodobacter</taxon>
    </lineage>
</organism>